<evidence type="ECO:0000313" key="2">
    <source>
        <dbReference type="Proteomes" id="UP000467841"/>
    </source>
</evidence>
<dbReference type="AlphaFoldDB" id="A0A6D2LCQ0"/>
<proteinExistence type="predicted"/>
<dbReference type="EMBL" id="CACVBM020001695">
    <property type="protein sequence ID" value="CAA7057485.1"/>
    <property type="molecule type" value="Genomic_DNA"/>
</dbReference>
<name>A0A6D2LCQ0_9BRAS</name>
<sequence length="106" mass="11978">MYSRPSIDSSTPLSRSLSIPLLFVNRSILFFTLLEKALAYHNTMSTSSHHPSAFDVLMSNAYAKKKKPQISTRSPSPKKRKVETLVLVSDSLKTRSDTPSRVLYEF</sequence>
<evidence type="ECO:0000313" key="1">
    <source>
        <dbReference type="EMBL" id="CAA7057485.1"/>
    </source>
</evidence>
<gene>
    <name evidence="1" type="ORF">MERR_LOCUS44721</name>
</gene>
<comment type="caution">
    <text evidence="1">The sequence shown here is derived from an EMBL/GenBank/DDBJ whole genome shotgun (WGS) entry which is preliminary data.</text>
</comment>
<keyword evidence="2" id="KW-1185">Reference proteome</keyword>
<organism evidence="1 2">
    <name type="scientific">Microthlaspi erraticum</name>
    <dbReference type="NCBI Taxonomy" id="1685480"/>
    <lineage>
        <taxon>Eukaryota</taxon>
        <taxon>Viridiplantae</taxon>
        <taxon>Streptophyta</taxon>
        <taxon>Embryophyta</taxon>
        <taxon>Tracheophyta</taxon>
        <taxon>Spermatophyta</taxon>
        <taxon>Magnoliopsida</taxon>
        <taxon>eudicotyledons</taxon>
        <taxon>Gunneridae</taxon>
        <taxon>Pentapetalae</taxon>
        <taxon>rosids</taxon>
        <taxon>malvids</taxon>
        <taxon>Brassicales</taxon>
        <taxon>Brassicaceae</taxon>
        <taxon>Coluteocarpeae</taxon>
        <taxon>Microthlaspi</taxon>
    </lineage>
</organism>
<accession>A0A6D2LCQ0</accession>
<dbReference type="Proteomes" id="UP000467841">
    <property type="component" value="Unassembled WGS sequence"/>
</dbReference>
<protein>
    <submittedName>
        <fullName evidence="1">Uncharacterized protein</fullName>
    </submittedName>
</protein>
<reference evidence="1" key="1">
    <citation type="submission" date="2020-01" db="EMBL/GenBank/DDBJ databases">
        <authorList>
            <person name="Mishra B."/>
        </authorList>
    </citation>
    <scope>NUCLEOTIDE SEQUENCE [LARGE SCALE GENOMIC DNA]</scope>
</reference>